<dbReference type="AlphaFoldDB" id="A0A5B1CKG8"/>
<keyword evidence="3" id="KW-1185">Reference proteome</keyword>
<sequence length="1027" mass="108290">MAHRFPIRLSVQRRLRAVSPGSRAVQRRLRVEKLTDRRVLAAITGTVFDDANHSLSRDDGELGAESRLVYIDANDNAALDVGEKIALANDSGEFEFTGLDDGTYQIRLFNGTNSQVQTVPVGTDGLGPISEVADAAGLIASESALHLIAGDSIVTIDSGAIGSDGTITRVADSIDKTQRLPNGSLLVIGSDLSGDTAWVFDPADGSVSPTDLSGAEVPPTQATSWAELAIDGNGRGVVLQQAQAGEISVEVRGIDASDDSGIGDDSGIVVSMTSTFVPADTTVLASATGSRSVFAWPATEGLELSLWSNTTESFISTTPIQVDDAQSLLSFDDQSGLIALRTSDGGVRVLDANNEFETLHHFADQTGPVAIDGKRDLMFAYGSDSSSLQIINLNDGVTLHQVATDLGPLGTPASIAVGSSPTSLILHGTVGVSEIRLDKPTAREVVIADGFDVADMIFGVSVAGTNTPPRYETLPSFQATEDLELTAPAPGALQGAVDDQNDQFVLINPTGTSNGTVSIGLDGSLVYEPNPDFAGDDVFGVTLHDGRDISDGITLQIFVAPIPDGPTGIDITINPVPESLQPGMPIGDIEIIDADGPGHIIEIDDPRFNAVEGQIIFNGGDLNFETQPLIPINITVTDSQTGDIIDESITVTLQDANDPITGILPTEAFVFENAVGDLIAGLRVLDEDEEQFHTFVVDDDRFIVDGIDLRLAPGVSLDYETAPEVIVNVTATEIGGENSFTEAITIRVRDISEQPAGIGLNNQTVLELVPGAEVGAISLDGASPDSRYNLFTDDIRFEVVDGILKLSEGQVVNRDEEIQIDVEVTMIDSLGEFDTVVETFTIAVLENQTPAHNLENPFDVNHVGGVGAFDALIIINYLNRFGPGPVGSGDLIFSYDVNADGMVSALDALLVLNHINAVSTGGGTVGGEGDGDSRPGNAPEGEQLPPPNQQPTIQPLRSLRIVQDDPSVITDVQFASLSQTNTQPSQPFQSRSNSDKSLEITDTELNSIADLTIDDLDDTIVLLSRSE</sequence>
<comment type="caution">
    <text evidence="2">The sequence shown here is derived from an EMBL/GenBank/DDBJ whole genome shotgun (WGS) entry which is preliminary data.</text>
</comment>
<dbReference type="InterPro" id="IPR011047">
    <property type="entry name" value="Quinoprotein_ADH-like_sf"/>
</dbReference>
<evidence type="ECO:0000313" key="2">
    <source>
        <dbReference type="EMBL" id="KAA1261697.1"/>
    </source>
</evidence>
<dbReference type="InterPro" id="IPR015919">
    <property type="entry name" value="Cadherin-like_sf"/>
</dbReference>
<feature type="region of interest" description="Disordered" evidence="1">
    <location>
        <begin position="921"/>
        <end position="952"/>
    </location>
</feature>
<dbReference type="InterPro" id="IPR002105">
    <property type="entry name" value="Dockerin_1_rpt"/>
</dbReference>
<dbReference type="EMBL" id="VRLW01000001">
    <property type="protein sequence ID" value="KAA1261697.1"/>
    <property type="molecule type" value="Genomic_DNA"/>
</dbReference>
<organism evidence="2 3">
    <name type="scientific">Rubripirellula obstinata</name>
    <dbReference type="NCBI Taxonomy" id="406547"/>
    <lineage>
        <taxon>Bacteria</taxon>
        <taxon>Pseudomonadati</taxon>
        <taxon>Planctomycetota</taxon>
        <taxon>Planctomycetia</taxon>
        <taxon>Pirellulales</taxon>
        <taxon>Pirellulaceae</taxon>
        <taxon>Rubripirellula</taxon>
    </lineage>
</organism>
<dbReference type="RefSeq" id="WP_068258393.1">
    <property type="nucleotide sequence ID" value="NZ_LWSK01000005.1"/>
</dbReference>
<dbReference type="GO" id="GO:0016020">
    <property type="term" value="C:membrane"/>
    <property type="evidence" value="ECO:0007669"/>
    <property type="project" value="InterPro"/>
</dbReference>
<dbReference type="GO" id="GO:0004553">
    <property type="term" value="F:hydrolase activity, hydrolyzing O-glycosyl compounds"/>
    <property type="evidence" value="ECO:0007669"/>
    <property type="project" value="InterPro"/>
</dbReference>
<dbReference type="GO" id="GO:0000272">
    <property type="term" value="P:polysaccharide catabolic process"/>
    <property type="evidence" value="ECO:0007669"/>
    <property type="project" value="InterPro"/>
</dbReference>
<dbReference type="SUPFAM" id="SSF63446">
    <property type="entry name" value="Type I dockerin domain"/>
    <property type="match status" value="1"/>
</dbReference>
<dbReference type="InterPro" id="IPR013783">
    <property type="entry name" value="Ig-like_fold"/>
</dbReference>
<feature type="compositionally biased region" description="Polar residues" evidence="1">
    <location>
        <begin position="978"/>
        <end position="992"/>
    </location>
</feature>
<reference evidence="2 3" key="1">
    <citation type="submission" date="2019-08" db="EMBL/GenBank/DDBJ databases">
        <title>Deep-cultivation of Planctomycetes and their phenomic and genomic characterization uncovers novel biology.</title>
        <authorList>
            <person name="Wiegand S."/>
            <person name="Jogler M."/>
            <person name="Boedeker C."/>
            <person name="Pinto D."/>
            <person name="Vollmers J."/>
            <person name="Rivas-Marin E."/>
            <person name="Kohn T."/>
            <person name="Peeters S.H."/>
            <person name="Heuer A."/>
            <person name="Rast P."/>
            <person name="Oberbeckmann S."/>
            <person name="Bunk B."/>
            <person name="Jeske O."/>
            <person name="Meyerdierks A."/>
            <person name="Storesund J.E."/>
            <person name="Kallscheuer N."/>
            <person name="Luecker S."/>
            <person name="Lage O.M."/>
            <person name="Pohl T."/>
            <person name="Merkel B.J."/>
            <person name="Hornburger P."/>
            <person name="Mueller R.-W."/>
            <person name="Bruemmer F."/>
            <person name="Labrenz M."/>
            <person name="Spormann A.M."/>
            <person name="Op Den Camp H."/>
            <person name="Overmann J."/>
            <person name="Amann R."/>
            <person name="Jetten M.S.M."/>
            <person name="Mascher T."/>
            <person name="Medema M.H."/>
            <person name="Devos D.P."/>
            <person name="Kaster A.-K."/>
            <person name="Ovreas L."/>
            <person name="Rohde M."/>
            <person name="Galperin M.Y."/>
            <person name="Jogler C."/>
        </authorList>
    </citation>
    <scope>NUCLEOTIDE SEQUENCE [LARGE SCALE GENOMIC DNA]</scope>
    <source>
        <strain evidence="2 3">LF1</strain>
    </source>
</reference>
<dbReference type="Pfam" id="PF00404">
    <property type="entry name" value="Dockerin_1"/>
    <property type="match status" value="1"/>
</dbReference>
<feature type="region of interest" description="Disordered" evidence="1">
    <location>
        <begin position="978"/>
        <end position="997"/>
    </location>
</feature>
<dbReference type="SUPFAM" id="SSF50998">
    <property type="entry name" value="Quinoprotein alcohol dehydrogenase-like"/>
    <property type="match status" value="1"/>
</dbReference>
<evidence type="ECO:0008006" key="4">
    <source>
        <dbReference type="Google" id="ProtNLM"/>
    </source>
</evidence>
<accession>A0A5B1CKG8</accession>
<evidence type="ECO:0000313" key="3">
    <source>
        <dbReference type="Proteomes" id="UP000322699"/>
    </source>
</evidence>
<evidence type="ECO:0000256" key="1">
    <source>
        <dbReference type="SAM" id="MobiDB-lite"/>
    </source>
</evidence>
<protein>
    <recommendedName>
        <fullName evidence="4">Dockerin type I repeat protein</fullName>
    </recommendedName>
</protein>
<proteinExistence type="predicted"/>
<dbReference type="GO" id="GO:0005509">
    <property type="term" value="F:calcium ion binding"/>
    <property type="evidence" value="ECO:0007669"/>
    <property type="project" value="InterPro"/>
</dbReference>
<dbReference type="Pfam" id="PF17963">
    <property type="entry name" value="Big_9"/>
    <property type="match status" value="1"/>
</dbReference>
<dbReference type="Proteomes" id="UP000322699">
    <property type="component" value="Unassembled WGS sequence"/>
</dbReference>
<dbReference type="Gene3D" id="2.60.40.3440">
    <property type="match status" value="1"/>
</dbReference>
<dbReference type="CDD" id="cd11304">
    <property type="entry name" value="Cadherin_repeat"/>
    <property type="match status" value="2"/>
</dbReference>
<name>A0A5B1CKG8_9BACT</name>
<dbReference type="InterPro" id="IPR036439">
    <property type="entry name" value="Dockerin_dom_sf"/>
</dbReference>
<dbReference type="SUPFAM" id="SSF49313">
    <property type="entry name" value="Cadherin-like"/>
    <property type="match status" value="1"/>
</dbReference>
<dbReference type="Gene3D" id="2.60.40.10">
    <property type="entry name" value="Immunoglobulins"/>
    <property type="match status" value="1"/>
</dbReference>
<dbReference type="OrthoDB" id="237985at2"/>
<gene>
    <name evidence="2" type="ORF">LF1_42520</name>
</gene>